<comment type="similarity">
    <text evidence="2">Belongs to the Ca(2+):cation antiporter (CaCA) (TC 2.A.19) family.</text>
</comment>
<gene>
    <name evidence="9" type="ORF">KQ657_001517</name>
</gene>
<dbReference type="Proteomes" id="UP000790833">
    <property type="component" value="Unassembled WGS sequence"/>
</dbReference>
<dbReference type="EMBL" id="JAHMUF010000016">
    <property type="protein sequence ID" value="KAG7192734.1"/>
    <property type="molecule type" value="Genomic_DNA"/>
</dbReference>
<dbReference type="Gene3D" id="1.20.1420.30">
    <property type="entry name" value="NCX, central ion-binding region"/>
    <property type="match status" value="1"/>
</dbReference>
<dbReference type="Pfam" id="PF01699">
    <property type="entry name" value="Na_Ca_ex"/>
    <property type="match status" value="1"/>
</dbReference>
<accession>A0A9P8AI35</accession>
<dbReference type="GO" id="GO:0006874">
    <property type="term" value="P:intracellular calcium ion homeostasis"/>
    <property type="evidence" value="ECO:0007669"/>
    <property type="project" value="TreeGrafter"/>
</dbReference>
<comment type="caution">
    <text evidence="9">The sequence shown here is derived from an EMBL/GenBank/DDBJ whole genome shotgun (WGS) entry which is preliminary data.</text>
</comment>
<keyword evidence="4 7" id="KW-0812">Transmembrane</keyword>
<keyword evidence="10" id="KW-1185">Reference proteome</keyword>
<dbReference type="PANTHER" id="PTHR12266">
    <property type="entry name" value="NA+/CA2+ K+ INDEPENDENT EXCHANGER"/>
    <property type="match status" value="1"/>
</dbReference>
<feature type="domain" description="Sodium/calcium exchanger membrane region" evidence="8">
    <location>
        <begin position="152"/>
        <end position="298"/>
    </location>
</feature>
<feature type="transmembrane region" description="Helical" evidence="7">
    <location>
        <begin position="282"/>
        <end position="299"/>
    </location>
</feature>
<evidence type="ECO:0000256" key="5">
    <source>
        <dbReference type="ARBA" id="ARBA00022989"/>
    </source>
</evidence>
<keyword evidence="5 7" id="KW-1133">Transmembrane helix</keyword>
<evidence type="ECO:0000313" key="9">
    <source>
        <dbReference type="EMBL" id="KAG7192734.1"/>
    </source>
</evidence>
<evidence type="ECO:0000313" key="10">
    <source>
        <dbReference type="Proteomes" id="UP000790833"/>
    </source>
</evidence>
<protein>
    <recommendedName>
        <fullName evidence="8">Sodium/calcium exchanger membrane region domain-containing protein</fullName>
    </recommendedName>
</protein>
<keyword evidence="6 7" id="KW-0472">Membrane</keyword>
<feature type="transmembrane region" description="Helical" evidence="7">
    <location>
        <begin position="216"/>
        <end position="237"/>
    </location>
</feature>
<evidence type="ECO:0000256" key="1">
    <source>
        <dbReference type="ARBA" id="ARBA00004141"/>
    </source>
</evidence>
<evidence type="ECO:0000256" key="2">
    <source>
        <dbReference type="ARBA" id="ARBA00008170"/>
    </source>
</evidence>
<evidence type="ECO:0000256" key="6">
    <source>
        <dbReference type="ARBA" id="ARBA00023136"/>
    </source>
</evidence>
<feature type="transmembrane region" description="Helical" evidence="7">
    <location>
        <begin position="114"/>
        <end position="133"/>
    </location>
</feature>
<dbReference type="PANTHER" id="PTHR12266:SF0">
    <property type="entry name" value="MITOCHONDRIAL SODIUM_CALCIUM EXCHANGER PROTEIN"/>
    <property type="match status" value="1"/>
</dbReference>
<feature type="transmembrane region" description="Helical" evidence="7">
    <location>
        <begin position="249"/>
        <end position="270"/>
    </location>
</feature>
<dbReference type="InterPro" id="IPR044880">
    <property type="entry name" value="NCX_ion-bd_dom_sf"/>
</dbReference>
<reference evidence="9" key="1">
    <citation type="submission" date="2021-03" db="EMBL/GenBank/DDBJ databases">
        <authorList>
            <person name="Palmer J.M."/>
        </authorList>
    </citation>
    <scope>NUCLEOTIDE SEQUENCE</scope>
    <source>
        <strain evidence="9">ARV_011</strain>
    </source>
</reference>
<organism evidence="9 10">
    <name type="scientific">Scheffersomyces spartinae</name>
    <dbReference type="NCBI Taxonomy" id="45513"/>
    <lineage>
        <taxon>Eukaryota</taxon>
        <taxon>Fungi</taxon>
        <taxon>Dikarya</taxon>
        <taxon>Ascomycota</taxon>
        <taxon>Saccharomycotina</taxon>
        <taxon>Pichiomycetes</taxon>
        <taxon>Debaryomycetaceae</taxon>
        <taxon>Scheffersomyces</taxon>
    </lineage>
</organism>
<evidence type="ECO:0000256" key="4">
    <source>
        <dbReference type="ARBA" id="ARBA00022692"/>
    </source>
</evidence>
<feature type="transmembrane region" description="Helical" evidence="7">
    <location>
        <begin position="182"/>
        <end position="204"/>
    </location>
</feature>
<feature type="transmembrane region" description="Helical" evidence="7">
    <location>
        <begin position="88"/>
        <end position="108"/>
    </location>
</feature>
<sequence length="300" mass="33903">MVLLYVCYIAYLVGFDKSTDDYETEPYNVLDIIEDEIRESRESILLLDDDTERLYCDDNEERYCDDDESDNIKRYSLTDIVISSVMKLFSFFIPLSQLTSSWLVYFWYLESCLILYYELSGLPLTIVSFVVLITIDTIMEGSRDLLQIVTGTGISLFIIGKLSFMALLIIRNLGMILPISNFLLGFLIFSIGSSLGDIITNLTISLRININYGTNACLGSPLLLILLGLGVNGLATMYHLKVTHLDFHINYNTIVLVATLLLISSIYLIYIPLNGWVLDKKLGVLMLSIYISLVILVTVV</sequence>
<feature type="transmembrane region" description="Helical" evidence="7">
    <location>
        <begin position="145"/>
        <end position="170"/>
    </location>
</feature>
<comment type="subcellular location">
    <subcellularLocation>
        <location evidence="1">Membrane</location>
        <topology evidence="1">Multi-pass membrane protein</topology>
    </subcellularLocation>
</comment>
<dbReference type="InterPro" id="IPR051359">
    <property type="entry name" value="CaCA_antiporter"/>
</dbReference>
<dbReference type="RefSeq" id="XP_043048284.1">
    <property type="nucleotide sequence ID" value="XM_043192312.1"/>
</dbReference>
<evidence type="ECO:0000259" key="8">
    <source>
        <dbReference type="Pfam" id="PF01699"/>
    </source>
</evidence>
<dbReference type="AlphaFoldDB" id="A0A9P8AI35"/>
<keyword evidence="3" id="KW-0813">Transport</keyword>
<dbReference type="GO" id="GO:0008324">
    <property type="term" value="F:monoatomic cation transmembrane transporter activity"/>
    <property type="evidence" value="ECO:0007669"/>
    <property type="project" value="TreeGrafter"/>
</dbReference>
<dbReference type="GeneID" id="66114891"/>
<dbReference type="InterPro" id="IPR004837">
    <property type="entry name" value="NaCa_Exmemb"/>
</dbReference>
<dbReference type="OrthoDB" id="407410at2759"/>
<evidence type="ECO:0000256" key="3">
    <source>
        <dbReference type="ARBA" id="ARBA00022448"/>
    </source>
</evidence>
<evidence type="ECO:0000256" key="7">
    <source>
        <dbReference type="SAM" id="Phobius"/>
    </source>
</evidence>
<name>A0A9P8AI35_9ASCO</name>
<dbReference type="GO" id="GO:0016020">
    <property type="term" value="C:membrane"/>
    <property type="evidence" value="ECO:0007669"/>
    <property type="project" value="UniProtKB-SubCell"/>
</dbReference>
<proteinExistence type="inferred from homology"/>